<sequence>VDRLVENLCTVWIGRLRLHANIVRFQRPSASTNNKPKVMPVGKMYWARAKEMYRWNPVFREDKYGYNSSDEESVGVGLEGIRVDKENVNSKMNDSDIERVSESSFAQGDKIMHEPKVDNQQEESSMFVKENFSVSDSFLAITGLVDLPLGGYSFTWSHKTATKMSKLDRFLISEGLLTTYPNQSAICLDRHPSDHRPILLKEVHSDYGVIPFRMFNSWFQMDGFDKMVELEEYGYR</sequence>
<keyword evidence="1" id="KW-0695">RNA-directed DNA polymerase</keyword>
<dbReference type="AlphaFoldDB" id="A0A6L2KNG5"/>
<dbReference type="Gene3D" id="3.60.10.10">
    <property type="entry name" value="Endonuclease/exonuclease/phosphatase"/>
    <property type="match status" value="1"/>
</dbReference>
<dbReference type="GO" id="GO:0003964">
    <property type="term" value="F:RNA-directed DNA polymerase activity"/>
    <property type="evidence" value="ECO:0007669"/>
    <property type="project" value="UniProtKB-KW"/>
</dbReference>
<dbReference type="SUPFAM" id="SSF56219">
    <property type="entry name" value="DNase I-like"/>
    <property type="match status" value="1"/>
</dbReference>
<dbReference type="PANTHER" id="PTHR33710:SF64">
    <property type="entry name" value="ENDONUCLEASE_EXONUCLEASE_PHOSPHATASE DOMAIN-CONTAINING PROTEIN"/>
    <property type="match status" value="1"/>
</dbReference>
<keyword evidence="1" id="KW-0808">Transferase</keyword>
<gene>
    <name evidence="1" type="ORF">Tci_023051</name>
</gene>
<protein>
    <submittedName>
        <fullName evidence="1">RNA-directed DNA polymerase, eukaryota</fullName>
    </submittedName>
</protein>
<feature type="non-terminal residue" evidence="1">
    <location>
        <position position="1"/>
    </location>
</feature>
<keyword evidence="1" id="KW-0548">Nucleotidyltransferase</keyword>
<reference evidence="1" key="1">
    <citation type="journal article" date="2019" name="Sci. Rep.">
        <title>Draft genome of Tanacetum cinerariifolium, the natural source of mosquito coil.</title>
        <authorList>
            <person name="Yamashiro T."/>
            <person name="Shiraishi A."/>
            <person name="Satake H."/>
            <person name="Nakayama K."/>
        </authorList>
    </citation>
    <scope>NUCLEOTIDE SEQUENCE</scope>
</reference>
<organism evidence="1">
    <name type="scientific">Tanacetum cinerariifolium</name>
    <name type="common">Dalmatian daisy</name>
    <name type="synonym">Chrysanthemum cinerariifolium</name>
    <dbReference type="NCBI Taxonomy" id="118510"/>
    <lineage>
        <taxon>Eukaryota</taxon>
        <taxon>Viridiplantae</taxon>
        <taxon>Streptophyta</taxon>
        <taxon>Embryophyta</taxon>
        <taxon>Tracheophyta</taxon>
        <taxon>Spermatophyta</taxon>
        <taxon>Magnoliopsida</taxon>
        <taxon>eudicotyledons</taxon>
        <taxon>Gunneridae</taxon>
        <taxon>Pentapetalae</taxon>
        <taxon>asterids</taxon>
        <taxon>campanulids</taxon>
        <taxon>Asterales</taxon>
        <taxon>Asteraceae</taxon>
        <taxon>Asteroideae</taxon>
        <taxon>Anthemideae</taxon>
        <taxon>Anthemidinae</taxon>
        <taxon>Tanacetum</taxon>
    </lineage>
</organism>
<name>A0A6L2KNG5_TANCI</name>
<dbReference type="PANTHER" id="PTHR33710">
    <property type="entry name" value="BNAC02G09200D PROTEIN"/>
    <property type="match status" value="1"/>
</dbReference>
<comment type="caution">
    <text evidence="1">The sequence shown here is derived from an EMBL/GenBank/DDBJ whole genome shotgun (WGS) entry which is preliminary data.</text>
</comment>
<proteinExistence type="predicted"/>
<dbReference type="EMBL" id="BKCJ010002810">
    <property type="protein sequence ID" value="GEU51073.1"/>
    <property type="molecule type" value="Genomic_DNA"/>
</dbReference>
<accession>A0A6L2KNG5</accession>
<evidence type="ECO:0000313" key="1">
    <source>
        <dbReference type="EMBL" id="GEU51073.1"/>
    </source>
</evidence>
<dbReference type="InterPro" id="IPR036691">
    <property type="entry name" value="Endo/exonu/phosph_ase_sf"/>
</dbReference>